<dbReference type="Proteomes" id="UP001596105">
    <property type="component" value="Unassembled WGS sequence"/>
</dbReference>
<keyword evidence="3" id="KW-1185">Reference proteome</keyword>
<dbReference type="EMBL" id="JBHSMH010000111">
    <property type="protein sequence ID" value="MFC5471808.1"/>
    <property type="molecule type" value="Genomic_DNA"/>
</dbReference>
<dbReference type="SUPFAM" id="SSF56112">
    <property type="entry name" value="Protein kinase-like (PK-like)"/>
    <property type="match status" value="1"/>
</dbReference>
<feature type="domain" description="Aminoglycoside phosphotransferase" evidence="1">
    <location>
        <begin position="14"/>
        <end position="233"/>
    </location>
</feature>
<dbReference type="RefSeq" id="WP_209744213.1">
    <property type="nucleotide sequence ID" value="NZ_JBHSMH010000111.1"/>
</dbReference>
<evidence type="ECO:0000313" key="2">
    <source>
        <dbReference type="EMBL" id="MFC5471808.1"/>
    </source>
</evidence>
<dbReference type="Pfam" id="PF01636">
    <property type="entry name" value="APH"/>
    <property type="match status" value="1"/>
</dbReference>
<sequence length="301" mass="34662">MAGKAFPGLTAIRINELTEGFFNAAYLIELSDGKEVVLKIAPPADAIIMSHEKNMMDSEARSIRMVAEKTDVPVASVLFYDASHEICEAEYFFIEKLPGASYHSLSNELSDSAKEQIDYQIGQYNARINGIVGERFGYFGQADKQGLIWFDVFKSMLQDAIRDADALHIDLQCDTRVLMELLERDKAYLDEVTEPRLVHWDLWAGNVFIEQGTVTGFIDFERCLWADVFMEVGFRTFANNKYFLQGYGIGQLTRNQSKRSRWYDMYLFLISALECDYRHYEGRGVYDWAVRMIKEGMDELR</sequence>
<evidence type="ECO:0000313" key="3">
    <source>
        <dbReference type="Proteomes" id="UP001596105"/>
    </source>
</evidence>
<dbReference type="InterPro" id="IPR051678">
    <property type="entry name" value="AGP_Transferase"/>
</dbReference>
<proteinExistence type="predicted"/>
<name>A0ABW0M0Y3_9BACL</name>
<protein>
    <submittedName>
        <fullName evidence="2">Phosphotransferase family protein</fullName>
    </submittedName>
</protein>
<dbReference type="PANTHER" id="PTHR21310">
    <property type="entry name" value="AMINOGLYCOSIDE PHOSPHOTRANSFERASE-RELATED-RELATED"/>
    <property type="match status" value="1"/>
</dbReference>
<comment type="caution">
    <text evidence="2">The sequence shown here is derived from an EMBL/GenBank/DDBJ whole genome shotgun (WGS) entry which is preliminary data.</text>
</comment>
<dbReference type="InterPro" id="IPR002575">
    <property type="entry name" value="Aminoglycoside_PTrfase"/>
</dbReference>
<dbReference type="InterPro" id="IPR011009">
    <property type="entry name" value="Kinase-like_dom_sf"/>
</dbReference>
<dbReference type="PANTHER" id="PTHR21310:SF15">
    <property type="entry name" value="AMINOGLYCOSIDE PHOSPHOTRANSFERASE DOMAIN-CONTAINING PROTEIN"/>
    <property type="match status" value="1"/>
</dbReference>
<accession>A0ABW0M0Y3</accession>
<gene>
    <name evidence="2" type="ORF">ACFPPD_24330</name>
</gene>
<evidence type="ECO:0000259" key="1">
    <source>
        <dbReference type="Pfam" id="PF01636"/>
    </source>
</evidence>
<dbReference type="Gene3D" id="3.30.200.20">
    <property type="entry name" value="Phosphorylase Kinase, domain 1"/>
    <property type="match status" value="1"/>
</dbReference>
<reference evidence="3" key="1">
    <citation type="journal article" date="2019" name="Int. J. Syst. Evol. Microbiol.">
        <title>The Global Catalogue of Microorganisms (GCM) 10K type strain sequencing project: providing services to taxonomists for standard genome sequencing and annotation.</title>
        <authorList>
            <consortium name="The Broad Institute Genomics Platform"/>
            <consortium name="The Broad Institute Genome Sequencing Center for Infectious Disease"/>
            <person name="Wu L."/>
            <person name="Ma J."/>
        </authorList>
    </citation>
    <scope>NUCLEOTIDE SEQUENCE [LARGE SCALE GENOMIC DNA]</scope>
    <source>
        <strain evidence="3">CCUG 57113</strain>
    </source>
</reference>
<organism evidence="2 3">
    <name type="scientific">Cohnella suwonensis</name>
    <dbReference type="NCBI Taxonomy" id="696072"/>
    <lineage>
        <taxon>Bacteria</taxon>
        <taxon>Bacillati</taxon>
        <taxon>Bacillota</taxon>
        <taxon>Bacilli</taxon>
        <taxon>Bacillales</taxon>
        <taxon>Paenibacillaceae</taxon>
        <taxon>Cohnella</taxon>
    </lineage>
</organism>
<dbReference type="Gene3D" id="3.90.1200.10">
    <property type="match status" value="1"/>
</dbReference>